<feature type="binding site" evidence="8">
    <location>
        <position position="218"/>
    </location>
    <ligand>
        <name>Mn(2+)</name>
        <dbReference type="ChEBI" id="CHEBI:29035"/>
    </ligand>
</feature>
<dbReference type="HAMAP" id="MF_01470">
    <property type="entry name" value="Cas1"/>
    <property type="match status" value="1"/>
</dbReference>
<dbReference type="InterPro" id="IPR042211">
    <property type="entry name" value="CRISPR-assoc_Cas1_N"/>
</dbReference>
<evidence type="ECO:0000256" key="4">
    <source>
        <dbReference type="ARBA" id="ARBA00022801"/>
    </source>
</evidence>
<comment type="subunit">
    <text evidence="8">Homodimer, forms a heterotetramer with a Cas2 homodimer.</text>
</comment>
<dbReference type="NCBIfam" id="TIGR03638">
    <property type="entry name" value="cas1_ECOLI"/>
    <property type="match status" value="1"/>
</dbReference>
<keyword evidence="8" id="KW-0464">Manganese</keyword>
<dbReference type="GO" id="GO:0046872">
    <property type="term" value="F:metal ion binding"/>
    <property type="evidence" value="ECO:0007669"/>
    <property type="project" value="UniProtKB-UniRule"/>
</dbReference>
<evidence type="ECO:0000256" key="6">
    <source>
        <dbReference type="ARBA" id="ARBA00023118"/>
    </source>
</evidence>
<dbReference type="Gene3D" id="3.100.10.20">
    <property type="entry name" value="CRISPR-associated endonuclease Cas1, N-terminal domain"/>
    <property type="match status" value="1"/>
</dbReference>
<dbReference type="Proteomes" id="UP000008332">
    <property type="component" value="Plasmid unnamed1"/>
</dbReference>
<geneLocation type="plasmid" evidence="10">
    <name>pDSM15236</name>
</geneLocation>
<dbReference type="GO" id="GO:0043571">
    <property type="term" value="P:maintenance of CRISPR repeat elements"/>
    <property type="evidence" value="ECO:0007669"/>
    <property type="project" value="UniProtKB-UniRule"/>
</dbReference>
<keyword evidence="2 8" id="KW-0479">Metal-binding</keyword>
<accession>Q21QB1</accession>
<comment type="similarity">
    <text evidence="8">Belongs to the CRISPR-associated endonuclease Cas1 family.</text>
</comment>
<dbReference type="eggNOG" id="COG1518">
    <property type="taxonomic scope" value="Bacteria"/>
</dbReference>
<feature type="binding site" evidence="8">
    <location>
        <position position="145"/>
    </location>
    <ligand>
        <name>Mn(2+)</name>
        <dbReference type="ChEBI" id="CHEBI:29035"/>
    </ligand>
</feature>
<protein>
    <recommendedName>
        <fullName evidence="8">CRISPR-associated endonuclease Cas1</fullName>
        <ecNumber evidence="8">3.1.-.-</ecNumber>
    </recommendedName>
</protein>
<keyword evidence="1 8" id="KW-0540">Nuclease</keyword>
<dbReference type="NCBIfam" id="TIGR00287">
    <property type="entry name" value="cas1"/>
    <property type="match status" value="1"/>
</dbReference>
<name>Q21QB1_ALBFT</name>
<dbReference type="EC" id="3.1.-.-" evidence="8"/>
<dbReference type="GO" id="GO:0051607">
    <property type="term" value="P:defense response to virus"/>
    <property type="evidence" value="ECO:0007669"/>
    <property type="project" value="UniProtKB-UniRule"/>
</dbReference>
<dbReference type="PANTHER" id="PTHR34353:SF3">
    <property type="entry name" value="CRISPR-ASSOCIATED ENDONUCLEASE CAS1"/>
    <property type="match status" value="1"/>
</dbReference>
<evidence type="ECO:0000256" key="1">
    <source>
        <dbReference type="ARBA" id="ARBA00022722"/>
    </source>
</evidence>
<comment type="function">
    <text evidence="8">CRISPR (clustered regularly interspaced short palindromic repeat), is an adaptive immune system that provides protection against mobile genetic elements (viruses, transposable elements and conjugative plasmids). CRISPR clusters contain spacers, sequences complementary to antecedent mobile elements, and target invading nucleic acids. CRISPR clusters are transcribed and processed into CRISPR RNA (crRNA). Acts as a dsDNA endonuclease. Involved in the integration of spacer DNA into the CRISPR cassette.</text>
</comment>
<keyword evidence="5 8" id="KW-0460">Magnesium</keyword>
<dbReference type="OrthoDB" id="9777847at2"/>
<dbReference type="EMBL" id="CP000268">
    <property type="protein sequence ID" value="ABD72034.1"/>
    <property type="molecule type" value="Genomic_DNA"/>
</dbReference>
<dbReference type="GO" id="GO:0004520">
    <property type="term" value="F:DNA endonuclease activity"/>
    <property type="evidence" value="ECO:0007669"/>
    <property type="project" value="InterPro"/>
</dbReference>
<dbReference type="InterPro" id="IPR050646">
    <property type="entry name" value="Cas1"/>
</dbReference>
<keyword evidence="4 8" id="KW-0378">Hydrolase</keyword>
<dbReference type="RefSeq" id="WP_011458705.1">
    <property type="nucleotide sequence ID" value="NC_007901.1"/>
</dbReference>
<evidence type="ECO:0000256" key="8">
    <source>
        <dbReference type="HAMAP-Rule" id="MF_01470"/>
    </source>
</evidence>
<evidence type="ECO:0000313" key="10">
    <source>
        <dbReference type="Proteomes" id="UP000008332"/>
    </source>
</evidence>
<dbReference type="AlphaFoldDB" id="Q21QB1"/>
<evidence type="ECO:0000313" key="9">
    <source>
        <dbReference type="EMBL" id="ABD72034.1"/>
    </source>
</evidence>
<keyword evidence="10" id="KW-1185">Reference proteome</keyword>
<dbReference type="Gene3D" id="1.20.120.920">
    <property type="entry name" value="CRISPR-associated endonuclease Cas1, C-terminal domain"/>
    <property type="match status" value="1"/>
</dbReference>
<dbReference type="InterPro" id="IPR033641">
    <property type="entry name" value="Cas1_I-E"/>
</dbReference>
<dbReference type="Pfam" id="PF01867">
    <property type="entry name" value="Cas_Cas1"/>
    <property type="match status" value="2"/>
</dbReference>
<comment type="cofactor">
    <cofactor evidence="8">
        <name>Mg(2+)</name>
        <dbReference type="ChEBI" id="CHEBI:18420"/>
    </cofactor>
    <cofactor evidence="8">
        <name>Mn(2+)</name>
        <dbReference type="ChEBI" id="CHEBI:29035"/>
    </cofactor>
</comment>
<keyword evidence="9" id="KW-0614">Plasmid</keyword>
<dbReference type="GO" id="GO:0016787">
    <property type="term" value="F:hydrolase activity"/>
    <property type="evidence" value="ECO:0007669"/>
    <property type="project" value="UniProtKB-KW"/>
</dbReference>
<reference evidence="10" key="1">
    <citation type="submission" date="2006-02" db="EMBL/GenBank/DDBJ databases">
        <title>Complete sequence of plasmid 1 of Rhodoferax ferrireducens DSM 15236.</title>
        <authorList>
            <person name="Copeland A."/>
            <person name="Lucas S."/>
            <person name="Lapidus A."/>
            <person name="Barry K."/>
            <person name="Detter J.C."/>
            <person name="Glavina del Rio T."/>
            <person name="Hammon N."/>
            <person name="Israni S."/>
            <person name="Pitluck S."/>
            <person name="Brettin T."/>
            <person name="Bruce D."/>
            <person name="Han C."/>
            <person name="Tapia R."/>
            <person name="Gilna P."/>
            <person name="Kiss H."/>
            <person name="Schmutz J."/>
            <person name="Larimer F."/>
            <person name="Land M."/>
            <person name="Kyrpides N."/>
            <person name="Ivanova N."/>
            <person name="Richardson P."/>
        </authorList>
    </citation>
    <scope>NUCLEOTIDE SEQUENCE [LARGE SCALE GENOMIC DNA]</scope>
    <source>
        <strain evidence="10">ATCC BAA-621 / DSM 15236 / T118</strain>
        <plasmid evidence="10">Plasmid pDSM15236</plasmid>
    </source>
</reference>
<evidence type="ECO:0000256" key="2">
    <source>
        <dbReference type="ARBA" id="ARBA00022723"/>
    </source>
</evidence>
<evidence type="ECO:0000256" key="5">
    <source>
        <dbReference type="ARBA" id="ARBA00022842"/>
    </source>
</evidence>
<sequence length="277" mass="30516">MSFDMPFRVPAPVRMAHKNRIPYLFLEKGILRVDGHCLLLCQAESAIEIPGSMVSCLMIEPGVSVTHEAMKLCGENGTLLMWVGEGGTRFYAAAHAHQDASRVLRQAAIHTNQRERIAAASRLYGLMFDDHMPPSFTIEKLRGLEGSRVKEIYVNLADKLGMVWQGREEKSALNTSIGFATSCLYALCEVAILAAGYHPGIGVVHSGNPRSLVFDLADTVKFKTVVPLAFEIAATSPSNLNMAVRHGCRDLFSRESMFETLLGHLENIFGTDHDCHD</sequence>
<keyword evidence="3 8" id="KW-0255">Endonuclease</keyword>
<evidence type="ECO:0000256" key="3">
    <source>
        <dbReference type="ARBA" id="ARBA00022759"/>
    </source>
</evidence>
<dbReference type="HOGENOM" id="CLU_077904_0_0_4"/>
<dbReference type="PANTHER" id="PTHR34353">
    <property type="entry name" value="CRISPR-ASSOCIATED ENDONUCLEASE CAS1 1"/>
    <property type="match status" value="1"/>
</dbReference>
<evidence type="ECO:0000256" key="7">
    <source>
        <dbReference type="ARBA" id="ARBA00023125"/>
    </source>
</evidence>
<dbReference type="CDD" id="cd09719">
    <property type="entry name" value="Cas1_I-E"/>
    <property type="match status" value="1"/>
</dbReference>
<dbReference type="KEGG" id="rfr:Rfer_4348"/>
<organism evidence="9 10">
    <name type="scientific">Albidiferax ferrireducens (strain ATCC BAA-621 / DSM 15236 / T118)</name>
    <name type="common">Rhodoferax ferrireducens</name>
    <dbReference type="NCBI Taxonomy" id="338969"/>
    <lineage>
        <taxon>Bacteria</taxon>
        <taxon>Pseudomonadati</taxon>
        <taxon>Pseudomonadota</taxon>
        <taxon>Betaproteobacteria</taxon>
        <taxon>Burkholderiales</taxon>
        <taxon>Comamonadaceae</taxon>
        <taxon>Rhodoferax</taxon>
    </lineage>
</organism>
<dbReference type="InterPro" id="IPR042206">
    <property type="entry name" value="CRISPR-assoc_Cas1_C"/>
</dbReference>
<feature type="binding site" evidence="8">
    <location>
        <position position="205"/>
    </location>
    <ligand>
        <name>Mn(2+)</name>
        <dbReference type="ChEBI" id="CHEBI:29035"/>
    </ligand>
</feature>
<dbReference type="GO" id="GO:0003677">
    <property type="term" value="F:DNA binding"/>
    <property type="evidence" value="ECO:0007669"/>
    <property type="project" value="UniProtKB-KW"/>
</dbReference>
<keyword evidence="6 8" id="KW-0051">Antiviral defense</keyword>
<dbReference type="InterPro" id="IPR019851">
    <property type="entry name" value="CRISPR-assoc_Cas1_ECOLI"/>
</dbReference>
<dbReference type="InterPro" id="IPR002729">
    <property type="entry name" value="CRISPR-assoc_Cas1"/>
</dbReference>
<gene>
    <name evidence="8" type="primary">cas1</name>
    <name evidence="9" type="ordered locus">Rfer_4348</name>
</gene>
<proteinExistence type="inferred from homology"/>
<keyword evidence="7 8" id="KW-0238">DNA-binding</keyword>